<evidence type="ECO:0000313" key="7">
    <source>
        <dbReference type="EMBL" id="GAA2265026.1"/>
    </source>
</evidence>
<proteinExistence type="predicted"/>
<feature type="compositionally biased region" description="Polar residues" evidence="5">
    <location>
        <begin position="1"/>
        <end position="17"/>
    </location>
</feature>
<dbReference type="Proteomes" id="UP001500305">
    <property type="component" value="Unassembled WGS sequence"/>
</dbReference>
<feature type="region of interest" description="Disordered" evidence="5">
    <location>
        <begin position="562"/>
        <end position="587"/>
    </location>
</feature>
<protein>
    <recommendedName>
        <fullName evidence="2">N-acetylmuramoyl-L-alanine amidase</fullName>
        <ecNumber evidence="2">3.5.1.28</ecNumber>
    </recommendedName>
</protein>
<dbReference type="PANTHER" id="PTHR30417:SF1">
    <property type="entry name" value="N-ACETYLMURAMOYL-L-ALANINE AMIDASE AMID"/>
    <property type="match status" value="1"/>
</dbReference>
<dbReference type="PANTHER" id="PTHR30417">
    <property type="entry name" value="N-ACETYLMURAMOYL-L-ALANINE AMIDASE AMID"/>
    <property type="match status" value="1"/>
</dbReference>
<dbReference type="CDD" id="cd06583">
    <property type="entry name" value="PGRP"/>
    <property type="match status" value="1"/>
</dbReference>
<feature type="compositionally biased region" description="Basic and acidic residues" evidence="5">
    <location>
        <begin position="126"/>
        <end position="139"/>
    </location>
</feature>
<feature type="domain" description="N-acetylmuramoyl-L-alanine amidase" evidence="6">
    <location>
        <begin position="308"/>
        <end position="449"/>
    </location>
</feature>
<dbReference type="EC" id="3.5.1.28" evidence="2"/>
<name>A0ABN3ENL4_9ACTN</name>
<feature type="region of interest" description="Disordered" evidence="5">
    <location>
        <begin position="1"/>
        <end position="31"/>
    </location>
</feature>
<organism evidence="7 8">
    <name type="scientific">Kitasatospora cystarginea</name>
    <dbReference type="NCBI Taxonomy" id="58350"/>
    <lineage>
        <taxon>Bacteria</taxon>
        <taxon>Bacillati</taxon>
        <taxon>Actinomycetota</taxon>
        <taxon>Actinomycetes</taxon>
        <taxon>Kitasatosporales</taxon>
        <taxon>Streptomycetaceae</taxon>
        <taxon>Kitasatospora</taxon>
    </lineage>
</organism>
<dbReference type="SUPFAM" id="SSF55846">
    <property type="entry name" value="N-acetylmuramoyl-L-alanine amidase-like"/>
    <property type="match status" value="1"/>
</dbReference>
<sequence length="696" mass="74363">MHRSPTATSRPLETSPATRRPSLPPGARRSRRSAALVALATTCATACATGFAPPAGAAAPADQLLQRQFAAAAAEFKVPQRLLLALAYQQTRWESHRGQPSTTGNYGPLGLTQVDVAAVNAAAERAQAETRGRGDDRPLPQRSATPAARRLVDSPALHTLDAAAELIHRPAGQLRSDPTQNLRGGAALLARYQRDVGGPHSADPGAWYGAVARFGAGSATGPEGTAAGRVFADRVYRTVRSGASRATSEGARVTLPAAPGLVVTRPPGPPVARAERQTPECPESLGCDFVPAAYALTDPNDPTSYGNYNPANRPDDGQQIRWIVIHDTESNYAGALAAFQDPREQAAAHYLVRASDGQVTQLVRTRDIAWHSGNKTVNMHSVGIEHEGFALPEDRPTWYSEQLYQSSAELVRYLAARFGVPLDRQHIIGHDDVPGPTQADVAGMHWDPGTFWDWGHYLELLRAPIGPGTDAPPKAGDTVIIAPAFDSSNQPPVSGVPNRPENFVYLRTRPAADAPLINGGTTRADDWSDKAVTGTGYVVADQQGDWTAIWYDGQKCWFSNPNGRSARTEPAATDQAEPDATAGRTVLTPRPGLASIPVYGRAYPEAAAYAPYPAIKPLPVVALQATVPAGQAYLAADDTPEPGDYFYDQNINGDAPDDRTLVVGKDTYYPIRYDHRLAFLRSSDVQAVRQCSGGTP</sequence>
<dbReference type="EMBL" id="BAAATR010000031">
    <property type="protein sequence ID" value="GAA2265026.1"/>
    <property type="molecule type" value="Genomic_DNA"/>
</dbReference>
<evidence type="ECO:0000256" key="1">
    <source>
        <dbReference type="ARBA" id="ARBA00001561"/>
    </source>
</evidence>
<dbReference type="SMART" id="SM00644">
    <property type="entry name" value="Ami_2"/>
    <property type="match status" value="1"/>
</dbReference>
<keyword evidence="3" id="KW-0378">Hydrolase</keyword>
<evidence type="ECO:0000256" key="2">
    <source>
        <dbReference type="ARBA" id="ARBA00011901"/>
    </source>
</evidence>
<keyword evidence="4" id="KW-0961">Cell wall biogenesis/degradation</keyword>
<reference evidence="7 8" key="1">
    <citation type="journal article" date="2019" name="Int. J. Syst. Evol. Microbiol.">
        <title>The Global Catalogue of Microorganisms (GCM) 10K type strain sequencing project: providing services to taxonomists for standard genome sequencing and annotation.</title>
        <authorList>
            <consortium name="The Broad Institute Genomics Platform"/>
            <consortium name="The Broad Institute Genome Sequencing Center for Infectious Disease"/>
            <person name="Wu L."/>
            <person name="Ma J."/>
        </authorList>
    </citation>
    <scope>NUCLEOTIDE SEQUENCE [LARGE SCALE GENOMIC DNA]</scope>
    <source>
        <strain evidence="7 8">JCM 7356</strain>
    </source>
</reference>
<feature type="region of interest" description="Disordered" evidence="5">
    <location>
        <begin position="259"/>
        <end position="279"/>
    </location>
</feature>
<evidence type="ECO:0000259" key="6">
    <source>
        <dbReference type="SMART" id="SM00644"/>
    </source>
</evidence>
<accession>A0ABN3ENL4</accession>
<dbReference type="InterPro" id="IPR036505">
    <property type="entry name" value="Amidase/PGRP_sf"/>
</dbReference>
<feature type="compositionally biased region" description="Low complexity" evidence="5">
    <location>
        <begin position="19"/>
        <end position="31"/>
    </location>
</feature>
<keyword evidence="8" id="KW-1185">Reference proteome</keyword>
<dbReference type="Gene3D" id="3.40.80.10">
    <property type="entry name" value="Peptidoglycan recognition protein-like"/>
    <property type="match status" value="1"/>
</dbReference>
<dbReference type="InterPro" id="IPR002502">
    <property type="entry name" value="Amidase_domain"/>
</dbReference>
<dbReference type="InterPro" id="IPR051206">
    <property type="entry name" value="NAMLAA_amidase_2"/>
</dbReference>
<evidence type="ECO:0000256" key="5">
    <source>
        <dbReference type="SAM" id="MobiDB-lite"/>
    </source>
</evidence>
<evidence type="ECO:0000256" key="4">
    <source>
        <dbReference type="ARBA" id="ARBA00023316"/>
    </source>
</evidence>
<dbReference type="Gene3D" id="1.10.530.10">
    <property type="match status" value="1"/>
</dbReference>
<evidence type="ECO:0000313" key="8">
    <source>
        <dbReference type="Proteomes" id="UP001500305"/>
    </source>
</evidence>
<dbReference type="Pfam" id="PF01510">
    <property type="entry name" value="Amidase_2"/>
    <property type="match status" value="1"/>
</dbReference>
<comment type="catalytic activity">
    <reaction evidence="1">
        <text>Hydrolyzes the link between N-acetylmuramoyl residues and L-amino acid residues in certain cell-wall glycopeptides.</text>
        <dbReference type="EC" id="3.5.1.28"/>
    </reaction>
</comment>
<feature type="region of interest" description="Disordered" evidence="5">
    <location>
        <begin position="123"/>
        <end position="149"/>
    </location>
</feature>
<gene>
    <name evidence="7" type="ORF">GCM10010430_57350</name>
</gene>
<comment type="caution">
    <text evidence="7">The sequence shown here is derived from an EMBL/GenBank/DDBJ whole genome shotgun (WGS) entry which is preliminary data.</text>
</comment>
<evidence type="ECO:0000256" key="3">
    <source>
        <dbReference type="ARBA" id="ARBA00022801"/>
    </source>
</evidence>
<dbReference type="RefSeq" id="WP_344639402.1">
    <property type="nucleotide sequence ID" value="NZ_BAAATR010000031.1"/>
</dbReference>